<dbReference type="SUPFAM" id="SSF55073">
    <property type="entry name" value="Nucleotide cyclase"/>
    <property type="match status" value="1"/>
</dbReference>
<proteinExistence type="predicted"/>
<dbReference type="Pfam" id="PF00990">
    <property type="entry name" value="GGDEF"/>
    <property type="match status" value="1"/>
</dbReference>
<dbReference type="NCBIfam" id="TIGR00254">
    <property type="entry name" value="GGDEF"/>
    <property type="match status" value="1"/>
</dbReference>
<evidence type="ECO:0000256" key="2">
    <source>
        <dbReference type="ARBA" id="ARBA00034247"/>
    </source>
</evidence>
<evidence type="ECO:0000259" key="3">
    <source>
        <dbReference type="PROSITE" id="PS50887"/>
    </source>
</evidence>
<comment type="catalytic activity">
    <reaction evidence="2">
        <text>2 GTP = 3',3'-c-di-GMP + 2 diphosphate</text>
        <dbReference type="Rhea" id="RHEA:24898"/>
        <dbReference type="ChEBI" id="CHEBI:33019"/>
        <dbReference type="ChEBI" id="CHEBI:37565"/>
        <dbReference type="ChEBI" id="CHEBI:58805"/>
        <dbReference type="EC" id="2.7.7.65"/>
    </reaction>
</comment>
<dbReference type="EC" id="2.7.7.65" evidence="1"/>
<keyword evidence="5" id="KW-1185">Reference proteome</keyword>
<dbReference type="PANTHER" id="PTHR45138:SF9">
    <property type="entry name" value="DIGUANYLATE CYCLASE DGCM-RELATED"/>
    <property type="match status" value="1"/>
</dbReference>
<evidence type="ECO:0000313" key="4">
    <source>
        <dbReference type="EMBL" id="MFG6466799.1"/>
    </source>
</evidence>
<dbReference type="InterPro" id="IPR029787">
    <property type="entry name" value="Nucleotide_cyclase"/>
</dbReference>
<dbReference type="Proteomes" id="UP001606303">
    <property type="component" value="Unassembled WGS sequence"/>
</dbReference>
<comment type="caution">
    <text evidence="4">The sequence shown here is derived from an EMBL/GenBank/DDBJ whole genome shotgun (WGS) entry which is preliminary data.</text>
</comment>
<reference evidence="4 5" key="1">
    <citation type="submission" date="2024-08" db="EMBL/GenBank/DDBJ databases">
        <authorList>
            <person name="Lu H."/>
        </authorList>
    </citation>
    <scope>NUCLEOTIDE SEQUENCE [LARGE SCALE GENOMIC DNA]</scope>
    <source>
        <strain evidence="4 5">BYS87W</strain>
    </source>
</reference>
<dbReference type="CDD" id="cd01949">
    <property type="entry name" value="GGDEF"/>
    <property type="match status" value="1"/>
</dbReference>
<feature type="domain" description="GGDEF" evidence="3">
    <location>
        <begin position="923"/>
        <end position="1062"/>
    </location>
</feature>
<dbReference type="InterPro" id="IPR015943">
    <property type="entry name" value="WD40/YVTN_repeat-like_dom_sf"/>
</dbReference>
<protein>
    <recommendedName>
        <fullName evidence="1">diguanylate cyclase</fullName>
        <ecNumber evidence="1">2.7.7.65</ecNumber>
    </recommendedName>
</protein>
<dbReference type="Pfam" id="PF07495">
    <property type="entry name" value="Y_Y_Y"/>
    <property type="match status" value="1"/>
</dbReference>
<dbReference type="Gene3D" id="3.30.70.270">
    <property type="match status" value="1"/>
</dbReference>
<dbReference type="PANTHER" id="PTHR45138">
    <property type="entry name" value="REGULATORY COMPONENTS OF SENSORY TRANSDUCTION SYSTEM"/>
    <property type="match status" value="1"/>
</dbReference>
<evidence type="ECO:0000313" key="5">
    <source>
        <dbReference type="Proteomes" id="UP001606303"/>
    </source>
</evidence>
<dbReference type="Gene3D" id="2.130.10.10">
    <property type="entry name" value="YVTN repeat-like/Quinoprotein amine dehydrogenase"/>
    <property type="match status" value="3"/>
</dbReference>
<accession>A0ABW7GXU3</accession>
<dbReference type="SUPFAM" id="SSF63829">
    <property type="entry name" value="Calcium-dependent phosphotriesterase"/>
    <property type="match status" value="3"/>
</dbReference>
<dbReference type="PROSITE" id="PS50887">
    <property type="entry name" value="GGDEF"/>
    <property type="match status" value="1"/>
</dbReference>
<dbReference type="InterPro" id="IPR050469">
    <property type="entry name" value="Diguanylate_Cyclase"/>
</dbReference>
<organism evidence="4 5">
    <name type="scientific">Pelomonas baiyunensis</name>
    <dbReference type="NCBI Taxonomy" id="3299026"/>
    <lineage>
        <taxon>Bacteria</taxon>
        <taxon>Pseudomonadati</taxon>
        <taxon>Pseudomonadota</taxon>
        <taxon>Betaproteobacteria</taxon>
        <taxon>Burkholderiales</taxon>
        <taxon>Sphaerotilaceae</taxon>
        <taxon>Roseateles</taxon>
    </lineage>
</organism>
<dbReference type="InterPro" id="IPR043128">
    <property type="entry name" value="Rev_trsase/Diguanyl_cyclase"/>
</dbReference>
<dbReference type="InterPro" id="IPR013783">
    <property type="entry name" value="Ig-like_fold"/>
</dbReference>
<dbReference type="InterPro" id="IPR011110">
    <property type="entry name" value="Reg_prop"/>
</dbReference>
<dbReference type="Pfam" id="PF07494">
    <property type="entry name" value="Reg_prop"/>
    <property type="match status" value="4"/>
</dbReference>
<dbReference type="Gene3D" id="2.60.40.10">
    <property type="entry name" value="Immunoglobulins"/>
    <property type="match status" value="1"/>
</dbReference>
<dbReference type="SMART" id="SM00267">
    <property type="entry name" value="GGDEF"/>
    <property type="match status" value="1"/>
</dbReference>
<evidence type="ECO:0000256" key="1">
    <source>
        <dbReference type="ARBA" id="ARBA00012528"/>
    </source>
</evidence>
<dbReference type="RefSeq" id="WP_394383773.1">
    <property type="nucleotide sequence ID" value="NZ_JBIGIB010000002.1"/>
</dbReference>
<dbReference type="InterPro" id="IPR000160">
    <property type="entry name" value="GGDEF_dom"/>
</dbReference>
<dbReference type="EMBL" id="JBIGIB010000002">
    <property type="protein sequence ID" value="MFG6466799.1"/>
    <property type="molecule type" value="Genomic_DNA"/>
</dbReference>
<sequence length="1103" mass="118638">MFNRLFHLLASLNPVRWRHRLTVAGACLLWAGIATLHAGDAAAAPERRWSNLADVTFQHLGQDQGLPNAIATAVAEDGQGFLWVGTLGGLARWDGYRFKVYKGSPGQPGGLPDNYVQSLFGDAAGRLWVGTSAAGLLRFDPATDRFVPVPVGGAQGLSHVSIRQLLDDGAGGLWVVTDGGLDHLDPSTGRIERASAPGGWAATAGAPVWTALRDRRGQIWLGTAAGLFRRPAAGGPIEAVPLVPGRVVQPLALTEDSAGRIWAGARHEGVFLLGDGGRAGAVAVRESQVAEKDDLLLNSEITRLLEVQPGEMWVSTLGQGAVAVDTATLDTRRLRHVPAWPVSLADNAVRTLYRDRAGQIWVASNRGLSRYDPRQDGVLTRLGVSTDMRDALDSRFLSGEISWILPMPEGRVWLATHVSGVDVLDDTGRRVGGIRPDASAPTAALPPDMVLGMARVPDGSVYIATKRGLYRADAQARSVQRVTLQGRDPTASTWTLLADGATLWVGGQFDGLWRLDWATGRSEPVRPAPPGFTDERIMVLARGEAGPLWVGTRNGLNRFDTASGAVEQFPAGVGQARGLSAGFVTALLPDGRDRLWVGTYGGGIDVVSTAPGGAVQHRIGRPQGLPDATVNALLLDLQGQVWASTDDGLARIDSQSLAVRTFRRAEGVVFPTYWTGSAARTERGDLLFGGSGGMTVVRPERLRSWDQKPTVLVSEVLIGGRPVSPATLGGLEVPAGANSLSVEFASSDFSAPDRNQYAYRLEGYDADWRVAEPSRRLASYANLQPGTYTLRLRASNRDGVWVEQDLRLPVRVQPAWYQTWWFRAALAVALVLALMQVVAMRTRLLQRRQGQLEHKVRERTAELRALHEALQEKSAQLQLSSVTDPLTGLHNRRYLVDQVAPELVVGLRRMQETLAAGGQPAEADTVFLLLDIDGFKRVNDRHGHAAGDTVLVQFGARLRSVLRETDVLVRWGGEEFLAVARGTDRARAEELAERMRTVVAATPFELPDGARMDVTCSVGFACLPFEPERPLARQWQQVVNLADLGLYAAKRSGRNAWVGVHAASGRGARGARVIGGLGLSSSRALDAVQAVIEDAADAELAAG</sequence>
<name>A0ABW7GXU3_9BURK</name>
<dbReference type="InterPro" id="IPR011123">
    <property type="entry name" value="Y_Y_Y"/>
</dbReference>
<gene>
    <name evidence="4" type="ORF">ACG01O_09290</name>
</gene>